<name>A0ABY3CL04_9FLAO</name>
<proteinExistence type="predicted"/>
<protein>
    <recommendedName>
        <fullName evidence="3">DUF4468 domain-containing protein</fullName>
    </recommendedName>
</protein>
<evidence type="ECO:0000313" key="2">
    <source>
        <dbReference type="Proteomes" id="UP000318528"/>
    </source>
</evidence>
<comment type="caution">
    <text evidence="1">The sequence shown here is derived from an EMBL/GenBank/DDBJ whole genome shotgun (WGS) entry which is preliminary data.</text>
</comment>
<sequence>MKNILLLLIFITNISFSQNKNFTIEDKLIIWKLVYEDSTNISELKNNPRLEFNTDSTGYIKKTNFEDKKINQLTGEFKIESKKGKYRVSIFNIKFFVEPVGLYSGGISMQTISEFTIEKSLIRKNGTIRESSLGYNLTETLNPHFIELFTIKKKIKSEW</sequence>
<organism evidence="1 2">
    <name type="scientific">Flavobacterium gawalongense</name>
    <dbReference type="NCBI Taxonomy" id="2594432"/>
    <lineage>
        <taxon>Bacteria</taxon>
        <taxon>Pseudomonadati</taxon>
        <taxon>Bacteroidota</taxon>
        <taxon>Flavobacteriia</taxon>
        <taxon>Flavobacteriales</taxon>
        <taxon>Flavobacteriaceae</taxon>
        <taxon>Flavobacterium</taxon>
    </lineage>
</organism>
<gene>
    <name evidence="1" type="ORF">FNW12_08785</name>
</gene>
<evidence type="ECO:0000313" key="1">
    <source>
        <dbReference type="EMBL" id="TRX06332.1"/>
    </source>
</evidence>
<keyword evidence="2" id="KW-1185">Reference proteome</keyword>
<dbReference type="RefSeq" id="WP_143387218.1">
    <property type="nucleotide sequence ID" value="NZ_VJZM01000011.1"/>
</dbReference>
<dbReference type="EMBL" id="VJZN01000012">
    <property type="protein sequence ID" value="TRX06332.1"/>
    <property type="molecule type" value="Genomic_DNA"/>
</dbReference>
<dbReference type="Proteomes" id="UP000318528">
    <property type="component" value="Unassembled WGS sequence"/>
</dbReference>
<reference evidence="1 2" key="1">
    <citation type="submission" date="2019-07" db="EMBL/GenBank/DDBJ databases">
        <title>Novel species of Flavobacterium.</title>
        <authorList>
            <person name="Liu Q."/>
            <person name="Xin Y.-H."/>
        </authorList>
    </citation>
    <scope>NUCLEOTIDE SEQUENCE [LARGE SCALE GENOMIC DNA]</scope>
    <source>
        <strain evidence="1 2">GSP39</strain>
    </source>
</reference>
<evidence type="ECO:0008006" key="3">
    <source>
        <dbReference type="Google" id="ProtNLM"/>
    </source>
</evidence>
<accession>A0ABY3CL04</accession>